<proteinExistence type="predicted"/>
<gene>
    <name evidence="2" type="ORF">GPU96_11g22560</name>
</gene>
<keyword evidence="1" id="KW-0812">Transmembrane</keyword>
<feature type="transmembrane region" description="Helical" evidence="1">
    <location>
        <begin position="35"/>
        <end position="55"/>
    </location>
</feature>
<protein>
    <submittedName>
        <fullName evidence="2">Uncharacterized protein</fullName>
    </submittedName>
</protein>
<evidence type="ECO:0000256" key="1">
    <source>
        <dbReference type="SAM" id="Phobius"/>
    </source>
</evidence>
<feature type="transmembrane region" description="Helical" evidence="1">
    <location>
        <begin position="12"/>
        <end position="28"/>
    </location>
</feature>
<organism evidence="2 3">
    <name type="scientific">Encephalitozoon hellem</name>
    <name type="common">Microsporidian parasite</name>
    <dbReference type="NCBI Taxonomy" id="27973"/>
    <lineage>
        <taxon>Eukaryota</taxon>
        <taxon>Fungi</taxon>
        <taxon>Fungi incertae sedis</taxon>
        <taxon>Microsporidia</taxon>
        <taxon>Unikaryonidae</taxon>
        <taxon>Encephalitozoon</taxon>
    </lineage>
</organism>
<reference evidence="2" key="1">
    <citation type="submission" date="2021-05" db="EMBL/GenBank/DDBJ databases">
        <title>Encephalitozoon hellem ATCC 50604 Complete Genome.</title>
        <authorList>
            <person name="Mascarenhas dos Santos A.C."/>
            <person name="Julian A.T."/>
            <person name="Pombert J.-F."/>
        </authorList>
    </citation>
    <scope>NUCLEOTIDE SEQUENCE</scope>
    <source>
        <strain evidence="2">ATCC 50604</strain>
    </source>
</reference>
<accession>A0A9Q9FAN3</accession>
<feature type="transmembrane region" description="Helical" evidence="1">
    <location>
        <begin position="198"/>
        <end position="216"/>
    </location>
</feature>
<name>A0A9Q9FAN3_ENCHE</name>
<dbReference type="Proteomes" id="UP001059546">
    <property type="component" value="Chromosome XI"/>
</dbReference>
<dbReference type="EMBL" id="CP075157">
    <property type="protein sequence ID" value="UTX44452.1"/>
    <property type="molecule type" value="Genomic_DNA"/>
</dbReference>
<dbReference type="AlphaFoldDB" id="A0A9Q9FAN3"/>
<feature type="transmembrane region" description="Helical" evidence="1">
    <location>
        <begin position="111"/>
        <end position="132"/>
    </location>
</feature>
<keyword evidence="1" id="KW-1133">Transmembrane helix</keyword>
<evidence type="ECO:0000313" key="3">
    <source>
        <dbReference type="Proteomes" id="UP001059546"/>
    </source>
</evidence>
<feature type="transmembrane region" description="Helical" evidence="1">
    <location>
        <begin position="61"/>
        <end position="80"/>
    </location>
</feature>
<evidence type="ECO:0000313" key="2">
    <source>
        <dbReference type="EMBL" id="UTX44452.1"/>
    </source>
</evidence>
<keyword evidence="1" id="KW-0472">Membrane</keyword>
<sequence>MNPAKLFSTGNPLVYIGFVVSPVIGYIPQILSRDILLSPLISTFFIMSNILKVFHYSFEKYSGFLLAQYVFAILLHMFLITMNRRPLSTYEARILGNRTTRLLYRKYGVKGSVLGMVCIFIFFINLYGALYGTYEHCGRFSSALEIAVNLFQLILEREEKNPENQKREPKRSPKEVYFCWVVGDVIKIWLMSSIRAPIIFIGTIVVQIFIDIFLIFS</sequence>